<evidence type="ECO:0000313" key="2">
    <source>
        <dbReference type="EMBL" id="CAJ1978867.1"/>
    </source>
</evidence>
<dbReference type="Gramene" id="rna-AYBTSS11_LOCUS31070">
    <property type="protein sequence ID" value="CAJ1978867.1"/>
    <property type="gene ID" value="gene-AYBTSS11_LOCUS31070"/>
</dbReference>
<keyword evidence="3" id="KW-1185">Reference proteome</keyword>
<evidence type="ECO:0000313" key="3">
    <source>
        <dbReference type="Proteomes" id="UP001189624"/>
    </source>
</evidence>
<accession>A0AA86W5A6</accession>
<evidence type="ECO:0000256" key="1">
    <source>
        <dbReference type="SAM" id="MobiDB-lite"/>
    </source>
</evidence>
<reference evidence="2" key="1">
    <citation type="submission" date="2023-10" db="EMBL/GenBank/DDBJ databases">
        <authorList>
            <person name="Domelevo Entfellner J.-B."/>
        </authorList>
    </citation>
    <scope>NUCLEOTIDE SEQUENCE</scope>
</reference>
<feature type="region of interest" description="Disordered" evidence="1">
    <location>
        <begin position="1"/>
        <end position="21"/>
    </location>
</feature>
<proteinExistence type="predicted"/>
<organism evidence="2 3">
    <name type="scientific">Sphenostylis stenocarpa</name>
    <dbReference type="NCBI Taxonomy" id="92480"/>
    <lineage>
        <taxon>Eukaryota</taxon>
        <taxon>Viridiplantae</taxon>
        <taxon>Streptophyta</taxon>
        <taxon>Embryophyta</taxon>
        <taxon>Tracheophyta</taxon>
        <taxon>Spermatophyta</taxon>
        <taxon>Magnoliopsida</taxon>
        <taxon>eudicotyledons</taxon>
        <taxon>Gunneridae</taxon>
        <taxon>Pentapetalae</taxon>
        <taxon>rosids</taxon>
        <taxon>fabids</taxon>
        <taxon>Fabales</taxon>
        <taxon>Fabaceae</taxon>
        <taxon>Papilionoideae</taxon>
        <taxon>50 kb inversion clade</taxon>
        <taxon>NPAAA clade</taxon>
        <taxon>indigoferoid/millettioid clade</taxon>
        <taxon>Phaseoleae</taxon>
        <taxon>Sphenostylis</taxon>
    </lineage>
</organism>
<dbReference type="Proteomes" id="UP001189624">
    <property type="component" value="Chromosome 11"/>
</dbReference>
<feature type="compositionally biased region" description="Basic and acidic residues" evidence="1">
    <location>
        <begin position="1"/>
        <end position="16"/>
    </location>
</feature>
<sequence length="60" mass="6956">MHIDPCSHKEHDDGPKHARSGVAKPIFQLRSLEYRQPRVVSIKEAPFLPLICERCYKIDV</sequence>
<gene>
    <name evidence="2" type="ORF">AYBTSS11_LOCUS31070</name>
</gene>
<protein>
    <submittedName>
        <fullName evidence="2">Uncharacterized protein</fullName>
    </submittedName>
</protein>
<dbReference type="AlphaFoldDB" id="A0AA86W5A6"/>
<name>A0AA86W5A6_9FABA</name>
<dbReference type="EMBL" id="OY731408">
    <property type="protein sequence ID" value="CAJ1978867.1"/>
    <property type="molecule type" value="Genomic_DNA"/>
</dbReference>